<dbReference type="OrthoDB" id="9780392at2"/>
<evidence type="ECO:0000256" key="2">
    <source>
        <dbReference type="ARBA" id="ARBA00022630"/>
    </source>
</evidence>
<reference evidence="11" key="1">
    <citation type="submission" date="2018-05" db="EMBL/GenBank/DDBJ databases">
        <title>Genome sequencing of Phenylobacterium sp. HYN0004.</title>
        <authorList>
            <person name="Yi H."/>
            <person name="Baek C."/>
        </authorList>
    </citation>
    <scope>NUCLEOTIDE SEQUENCE [LARGE SCALE GENOMIC DNA]</scope>
    <source>
        <strain evidence="11">HYN0004</strain>
    </source>
</reference>
<dbReference type="NCBIfam" id="TIGR00558">
    <property type="entry name" value="pdxH"/>
    <property type="match status" value="1"/>
</dbReference>
<evidence type="ECO:0000256" key="3">
    <source>
        <dbReference type="ARBA" id="ARBA00022643"/>
    </source>
</evidence>
<dbReference type="Gene3D" id="2.30.110.10">
    <property type="entry name" value="Electron Transport, Fmn-binding Protein, Chain A"/>
    <property type="match status" value="1"/>
</dbReference>
<dbReference type="KEGG" id="phb:HYN04_10260"/>
<keyword evidence="5 6" id="KW-0664">Pyridoxine biosynthesis</keyword>
<keyword evidence="4 6" id="KW-0560">Oxidoreductase</keyword>
<dbReference type="EC" id="1.4.3.5" evidence="6"/>
<feature type="binding site" evidence="6 7">
    <location>
        <begin position="84"/>
        <end position="85"/>
    </location>
    <ligand>
        <name>FMN</name>
        <dbReference type="ChEBI" id="CHEBI:58210"/>
    </ligand>
</feature>
<dbReference type="GO" id="GO:0010181">
    <property type="term" value="F:FMN binding"/>
    <property type="evidence" value="ECO:0007669"/>
    <property type="project" value="UniProtKB-UniRule"/>
</dbReference>
<dbReference type="PANTHER" id="PTHR10851:SF0">
    <property type="entry name" value="PYRIDOXINE-5'-PHOSPHATE OXIDASE"/>
    <property type="match status" value="1"/>
</dbReference>
<feature type="binding site" evidence="6">
    <location>
        <position position="131"/>
    </location>
    <ligand>
        <name>substrate</name>
    </ligand>
</feature>
<dbReference type="InterPro" id="IPR019740">
    <property type="entry name" value="Pyridox_Oxase_CS"/>
</dbReference>
<dbReference type="Pfam" id="PF10590">
    <property type="entry name" value="PNP_phzG_C"/>
    <property type="match status" value="1"/>
</dbReference>
<feature type="binding site" evidence="6 7">
    <location>
        <position position="113"/>
    </location>
    <ligand>
        <name>FMN</name>
        <dbReference type="ChEBI" id="CHEBI:58210"/>
    </ligand>
</feature>
<evidence type="ECO:0000256" key="6">
    <source>
        <dbReference type="HAMAP-Rule" id="MF_01629"/>
    </source>
</evidence>
<comment type="subunit">
    <text evidence="6">Homodimer.</text>
</comment>
<keyword evidence="11" id="KW-1185">Reference proteome</keyword>
<comment type="cofactor">
    <cofactor evidence="6 7">
        <name>FMN</name>
        <dbReference type="ChEBI" id="CHEBI:58210"/>
    </cofactor>
    <text evidence="6 7">Binds 1 FMN per subunit.</text>
</comment>
<comment type="catalytic activity">
    <reaction evidence="6">
        <text>pyridoxine 5'-phosphate + O2 = pyridoxal 5'-phosphate + H2O2</text>
        <dbReference type="Rhea" id="RHEA:15149"/>
        <dbReference type="ChEBI" id="CHEBI:15379"/>
        <dbReference type="ChEBI" id="CHEBI:16240"/>
        <dbReference type="ChEBI" id="CHEBI:58589"/>
        <dbReference type="ChEBI" id="CHEBI:597326"/>
        <dbReference type="EC" id="1.4.3.5"/>
    </reaction>
</comment>
<comment type="catalytic activity">
    <reaction evidence="6">
        <text>pyridoxamine 5'-phosphate + O2 + H2O = pyridoxal 5'-phosphate + H2O2 + NH4(+)</text>
        <dbReference type="Rhea" id="RHEA:15817"/>
        <dbReference type="ChEBI" id="CHEBI:15377"/>
        <dbReference type="ChEBI" id="CHEBI:15379"/>
        <dbReference type="ChEBI" id="CHEBI:16240"/>
        <dbReference type="ChEBI" id="CHEBI:28938"/>
        <dbReference type="ChEBI" id="CHEBI:58451"/>
        <dbReference type="ChEBI" id="CHEBI:597326"/>
        <dbReference type="EC" id="1.4.3.5"/>
    </reaction>
</comment>
<feature type="binding site" evidence="6">
    <location>
        <position position="74"/>
    </location>
    <ligand>
        <name>substrate</name>
    </ligand>
</feature>
<comment type="pathway">
    <text evidence="6">Cofactor metabolism; pyridoxal 5'-phosphate salvage; pyridoxal 5'-phosphate from pyridoxine 5'-phosphate: step 1/1.</text>
</comment>
<dbReference type="SUPFAM" id="SSF50475">
    <property type="entry name" value="FMN-binding split barrel"/>
    <property type="match status" value="1"/>
</dbReference>
<sequence>MSAKPPIPPSPTEDEYLKAVASADLPPLTAEDPVGLFAEWLAEAVKSEVNDPNAMALATVDAGGLPDVRMVLLKDAGPDGFVFYTNLGSAKGQQLAASGKAALLFHWKSLRRQVRVRGMVTPVSAEEADAYWATRARPAQLGAWASQQSQPLPDRLAFEKAIAAYGVKFGLGKAPRPPHWSGFRLTPSHIEFWRDRPFRLHERLVFDAAPGGWTTSRLYP</sequence>
<comment type="caution">
    <text evidence="6">Lacks conserved residue(s) required for the propagation of feature annotation.</text>
</comment>
<comment type="function">
    <text evidence="6">Catalyzes the oxidation of either pyridoxine 5'-phosphate (PNP) or pyridoxamine 5'-phosphate (PMP) into pyridoxal 5'-phosphate (PLP).</text>
</comment>
<protein>
    <recommendedName>
        <fullName evidence="6">Pyridoxine/pyridoxamine 5'-phosphate oxidase</fullName>
        <ecNumber evidence="6">1.4.3.5</ecNumber>
    </recommendedName>
    <alternativeName>
        <fullName evidence="6">PNP/PMP oxidase</fullName>
        <shortName evidence="6">PNPOx</shortName>
    </alternativeName>
    <alternativeName>
        <fullName evidence="6">Pyridoxal 5'-phosphate synthase</fullName>
    </alternativeName>
</protein>
<dbReference type="Pfam" id="PF01243">
    <property type="entry name" value="PNPOx_N"/>
    <property type="match status" value="1"/>
</dbReference>
<feature type="binding site" evidence="6 7">
    <location>
        <position position="203"/>
    </location>
    <ligand>
        <name>FMN</name>
        <dbReference type="ChEBI" id="CHEBI:58210"/>
    </ligand>
</feature>
<dbReference type="AlphaFoldDB" id="A0A2Z3HXP0"/>
<name>A0A2Z3HXP0_9CAUL</name>
<evidence type="ECO:0000256" key="4">
    <source>
        <dbReference type="ARBA" id="ARBA00023002"/>
    </source>
</evidence>
<organism evidence="10 11">
    <name type="scientific">Phenylobacterium parvum</name>
    <dbReference type="NCBI Taxonomy" id="2201350"/>
    <lineage>
        <taxon>Bacteria</taxon>
        <taxon>Pseudomonadati</taxon>
        <taxon>Pseudomonadota</taxon>
        <taxon>Alphaproteobacteria</taxon>
        <taxon>Caulobacterales</taxon>
        <taxon>Caulobacteraceae</taxon>
        <taxon>Phenylobacterium</taxon>
    </lineage>
</organism>
<dbReference type="InterPro" id="IPR012349">
    <property type="entry name" value="Split_barrel_FMN-bd"/>
</dbReference>
<dbReference type="InterPro" id="IPR000659">
    <property type="entry name" value="Pyridox_Oxase"/>
</dbReference>
<dbReference type="InterPro" id="IPR019576">
    <property type="entry name" value="Pyridoxamine_oxidase_dimer_C"/>
</dbReference>
<dbReference type="PANTHER" id="PTHR10851">
    <property type="entry name" value="PYRIDOXINE-5-PHOSPHATE OXIDASE"/>
    <property type="match status" value="1"/>
</dbReference>
<evidence type="ECO:0000256" key="7">
    <source>
        <dbReference type="PIRSR" id="PIRSR000190-2"/>
    </source>
</evidence>
<feature type="binding site" evidence="6 7">
    <location>
        <begin position="148"/>
        <end position="149"/>
    </location>
    <ligand>
        <name>FMN</name>
        <dbReference type="ChEBI" id="CHEBI:58210"/>
    </ligand>
</feature>
<dbReference type="NCBIfam" id="NF004231">
    <property type="entry name" value="PRK05679.1"/>
    <property type="match status" value="1"/>
</dbReference>
<dbReference type="Proteomes" id="UP000247763">
    <property type="component" value="Chromosome"/>
</dbReference>
<dbReference type="PROSITE" id="PS01064">
    <property type="entry name" value="PYRIDOX_OXIDASE"/>
    <property type="match status" value="1"/>
</dbReference>
<feature type="binding site" evidence="6">
    <location>
        <begin position="199"/>
        <end position="201"/>
    </location>
    <ligand>
        <name>substrate</name>
    </ligand>
</feature>
<keyword evidence="2 6" id="KW-0285">Flavoprotein</keyword>
<feature type="binding site" evidence="6 7">
    <location>
        <position position="193"/>
    </location>
    <ligand>
        <name>FMN</name>
        <dbReference type="ChEBI" id="CHEBI:58210"/>
    </ligand>
</feature>
<evidence type="ECO:0000256" key="1">
    <source>
        <dbReference type="ARBA" id="ARBA00007301"/>
    </source>
</evidence>
<dbReference type="InterPro" id="IPR011576">
    <property type="entry name" value="Pyridox_Oxase_N"/>
</dbReference>
<dbReference type="GO" id="GO:0004733">
    <property type="term" value="F:pyridoxamine phosphate oxidase activity"/>
    <property type="evidence" value="ECO:0007669"/>
    <property type="project" value="UniProtKB-UniRule"/>
</dbReference>
<evidence type="ECO:0000259" key="8">
    <source>
        <dbReference type="Pfam" id="PF01243"/>
    </source>
</evidence>
<dbReference type="EMBL" id="CP029479">
    <property type="protein sequence ID" value="AWM78101.1"/>
    <property type="molecule type" value="Genomic_DNA"/>
</dbReference>
<dbReference type="GO" id="GO:0008615">
    <property type="term" value="P:pyridoxine biosynthetic process"/>
    <property type="evidence" value="ECO:0007669"/>
    <property type="project" value="UniProtKB-UniRule"/>
</dbReference>
<dbReference type="HAMAP" id="MF_01629">
    <property type="entry name" value="PdxH"/>
    <property type="match status" value="1"/>
</dbReference>
<evidence type="ECO:0000313" key="11">
    <source>
        <dbReference type="Proteomes" id="UP000247763"/>
    </source>
</evidence>
<evidence type="ECO:0000259" key="9">
    <source>
        <dbReference type="Pfam" id="PF10590"/>
    </source>
</evidence>
<dbReference type="UniPathway" id="UPA01068">
    <property type="reaction ID" value="UER00304"/>
</dbReference>
<evidence type="ECO:0000313" key="10">
    <source>
        <dbReference type="EMBL" id="AWM78101.1"/>
    </source>
</evidence>
<accession>A0A2Z3HXP0</accession>
<feature type="domain" description="Pyridoxamine 5'-phosphate oxidase N-terminal" evidence="8">
    <location>
        <begin position="42"/>
        <end position="164"/>
    </location>
</feature>
<dbReference type="PIRSF" id="PIRSF000190">
    <property type="entry name" value="Pyd_amn-ph_oxd"/>
    <property type="match status" value="1"/>
</dbReference>
<dbReference type="RefSeq" id="WP_110450667.1">
    <property type="nucleotide sequence ID" value="NZ_CP029479.1"/>
</dbReference>
<evidence type="ECO:0000256" key="5">
    <source>
        <dbReference type="ARBA" id="ARBA00023096"/>
    </source>
</evidence>
<feature type="binding site" evidence="6 7">
    <location>
        <position position="91"/>
    </location>
    <ligand>
        <name>FMN</name>
        <dbReference type="ChEBI" id="CHEBI:58210"/>
    </ligand>
</feature>
<proteinExistence type="inferred from homology"/>
<comment type="pathway">
    <text evidence="6">Cofactor metabolism; pyridoxal 5'-phosphate salvage; pyridoxal 5'-phosphate from pyridoxamine 5'-phosphate: step 1/1.</text>
</comment>
<comment type="similarity">
    <text evidence="1 6">Belongs to the pyridoxamine 5'-phosphate oxidase family.</text>
</comment>
<feature type="domain" description="Pyridoxine 5'-phosphate oxidase dimerisation C-terminal" evidence="9">
    <location>
        <begin position="180"/>
        <end position="220"/>
    </location>
</feature>
<keyword evidence="3 6" id="KW-0288">FMN</keyword>
<feature type="binding site" evidence="6">
    <location>
        <position position="135"/>
    </location>
    <ligand>
        <name>substrate</name>
    </ligand>
</feature>
<gene>
    <name evidence="6 10" type="primary">pdxH</name>
    <name evidence="10" type="ORF">HYN04_10260</name>
</gene>
<feature type="binding site" evidence="6 7">
    <location>
        <begin position="69"/>
        <end position="74"/>
    </location>
    <ligand>
        <name>FMN</name>
        <dbReference type="ChEBI" id="CHEBI:58210"/>
    </ligand>
</feature>